<feature type="region of interest" description="Disordered" evidence="1">
    <location>
        <begin position="22"/>
        <end position="41"/>
    </location>
</feature>
<feature type="signal peptide" evidence="2">
    <location>
        <begin position="1"/>
        <end position="18"/>
    </location>
</feature>
<reference evidence="3 4" key="1">
    <citation type="submission" date="2019-09" db="EMBL/GenBank/DDBJ databases">
        <title>Isolation of a novel species in the genus Cupriavidus from patients with sepsis using whole genome sequencing.</title>
        <authorList>
            <person name="Kweon O.J."/>
            <person name="Lee M.-K."/>
        </authorList>
    </citation>
    <scope>NUCLEOTIDE SEQUENCE [LARGE SCALE GENOMIC DNA]</scope>
    <source>
        <strain evidence="3 4">MKL-01</strain>
    </source>
</reference>
<evidence type="ECO:0000256" key="1">
    <source>
        <dbReference type="SAM" id="MobiDB-lite"/>
    </source>
</evidence>
<evidence type="ECO:0000313" key="3">
    <source>
        <dbReference type="EMBL" id="KAA6128014.1"/>
    </source>
</evidence>
<keyword evidence="4" id="KW-1185">Reference proteome</keyword>
<dbReference type="PROSITE" id="PS51257">
    <property type="entry name" value="PROKAR_LIPOPROTEIN"/>
    <property type="match status" value="1"/>
</dbReference>
<sequence length="248" mass="24930">MNKTLLIASLALALAACGGGGGDDDGPAPQPATSPAEGLYTGKTSANQDIAGLVLDDGTYYMIYTSLAPVSLGVVQGKLNAANGSFMSNDGKDFSVSSRGIFDVAVNGTYATKGNLNGTVRYPATGQTATFTSTYDKNYELTPSLATLAGTYTGTSVIPEGGESATITVAASGTISGAGASGCRIEGVAKPRARGNAYDITVTFGPSPCARPGQKMSGVAYYSAEDRGLIAAGTTSDRSAGVLFVGTR</sequence>
<keyword evidence="2" id="KW-0732">Signal</keyword>
<name>A0A5M8B4N1_9BURK</name>
<gene>
    <name evidence="3" type="ORF">F1599_07500</name>
</gene>
<evidence type="ECO:0000256" key="2">
    <source>
        <dbReference type="SAM" id="SignalP"/>
    </source>
</evidence>
<protein>
    <recommendedName>
        <fullName evidence="5">Factor H binding protein C-terminal domain-containing protein</fullName>
    </recommendedName>
</protein>
<accession>A0A5M8B4N1</accession>
<dbReference type="Proteomes" id="UP000324324">
    <property type="component" value="Unassembled WGS sequence"/>
</dbReference>
<dbReference type="EMBL" id="VWRN01000023">
    <property type="protein sequence ID" value="KAA6128014.1"/>
    <property type="molecule type" value="Genomic_DNA"/>
</dbReference>
<dbReference type="RefSeq" id="WP_150082659.1">
    <property type="nucleotide sequence ID" value="NZ_VWRN01000023.1"/>
</dbReference>
<comment type="caution">
    <text evidence="3">The sequence shown here is derived from an EMBL/GenBank/DDBJ whole genome shotgun (WGS) entry which is preliminary data.</text>
</comment>
<dbReference type="AlphaFoldDB" id="A0A5M8B4N1"/>
<feature type="chain" id="PRO_5024382331" description="Factor H binding protein C-terminal domain-containing protein" evidence="2">
    <location>
        <begin position="19"/>
        <end position="248"/>
    </location>
</feature>
<organism evidence="3 4">
    <name type="scientific">Cupriavidus cauae</name>
    <dbReference type="NCBI Taxonomy" id="2608999"/>
    <lineage>
        <taxon>Bacteria</taxon>
        <taxon>Pseudomonadati</taxon>
        <taxon>Pseudomonadota</taxon>
        <taxon>Betaproteobacteria</taxon>
        <taxon>Burkholderiales</taxon>
        <taxon>Burkholderiaceae</taxon>
        <taxon>Cupriavidus</taxon>
    </lineage>
</organism>
<proteinExistence type="predicted"/>
<evidence type="ECO:0000313" key="4">
    <source>
        <dbReference type="Proteomes" id="UP000324324"/>
    </source>
</evidence>
<evidence type="ECO:0008006" key="5">
    <source>
        <dbReference type="Google" id="ProtNLM"/>
    </source>
</evidence>